<dbReference type="RefSeq" id="WP_063183198.1">
    <property type="nucleotide sequence ID" value="NZ_LQNT01000012.1"/>
</dbReference>
<evidence type="ECO:0000313" key="2">
    <source>
        <dbReference type="EMBL" id="KZE36886.1"/>
    </source>
</evidence>
<dbReference type="Pfam" id="PF09234">
    <property type="entry name" value="DUF1963"/>
    <property type="match status" value="1"/>
</dbReference>
<sequence>MKTWREKFEANGLAEYVAPFSELTKSGFILEKEDAAGTLAPGASKFGGAPDLPPDTEIPSKDGKPLTLIAQLNLEDAALAGNARPLPGSGVLSFFYDTEEQPWGGEEDDRSAWKVLYFENHEELERREVPEEVMLPEFAASFREQETLDTDAVFGMDFDDDTGEAIFELLEESAPHHRVLGHPFAVQNPVFPEVAHYCDGIKDWDAAEKAAEDYVLLFQMDSDDELDAIWGDLGMLYFCIRKEDLEEKRFDRTHMIMQCG</sequence>
<evidence type="ECO:0008006" key="4">
    <source>
        <dbReference type="Google" id="ProtNLM"/>
    </source>
</evidence>
<dbReference type="EMBL" id="LQNT01000012">
    <property type="protein sequence ID" value="KZE36886.1"/>
    <property type="molecule type" value="Genomic_DNA"/>
</dbReference>
<dbReference type="InterPro" id="IPR035948">
    <property type="entry name" value="YwqG-like_sf"/>
</dbReference>
<dbReference type="AlphaFoldDB" id="A0A163EPS1"/>
<feature type="region of interest" description="Disordered" evidence="1">
    <location>
        <begin position="39"/>
        <end position="62"/>
    </location>
</feature>
<dbReference type="PANTHER" id="PTHR36436">
    <property type="entry name" value="SLL5081 PROTEIN"/>
    <property type="match status" value="1"/>
</dbReference>
<dbReference type="OrthoDB" id="57088at2"/>
<dbReference type="SUPFAM" id="SSF103032">
    <property type="entry name" value="Hypothetical protein YwqG"/>
    <property type="match status" value="1"/>
</dbReference>
<protein>
    <recommendedName>
        <fullName evidence="4">DUF1963 domain-containing protein</fullName>
    </recommendedName>
</protein>
<dbReference type="InterPro" id="IPR015315">
    <property type="entry name" value="DUF1963"/>
</dbReference>
<dbReference type="Proteomes" id="UP000076490">
    <property type="component" value="Unassembled WGS sequence"/>
</dbReference>
<evidence type="ECO:0000313" key="3">
    <source>
        <dbReference type="Proteomes" id="UP000076490"/>
    </source>
</evidence>
<comment type="caution">
    <text evidence="2">The sequence shown here is derived from an EMBL/GenBank/DDBJ whole genome shotgun (WGS) entry which is preliminary data.</text>
</comment>
<dbReference type="Gene3D" id="2.30.320.10">
    <property type="entry name" value="YwqG-like"/>
    <property type="match status" value="1"/>
</dbReference>
<accession>A0A163EPS1</accession>
<gene>
    <name evidence="2" type="ORF">AV656_13985</name>
</gene>
<dbReference type="PANTHER" id="PTHR36436:SF6">
    <property type="entry name" value="SLL5081 PROTEIN"/>
    <property type="match status" value="1"/>
</dbReference>
<name>A0A163EPS1_9BACL</name>
<evidence type="ECO:0000256" key="1">
    <source>
        <dbReference type="SAM" id="MobiDB-lite"/>
    </source>
</evidence>
<proteinExistence type="predicted"/>
<reference evidence="2 3" key="1">
    <citation type="submission" date="2016-01" db="EMBL/GenBank/DDBJ databases">
        <title>Whole genome sequencing of Bhargavaea cecembensis T14.</title>
        <authorList>
            <person name="Hong K.W."/>
        </authorList>
    </citation>
    <scope>NUCLEOTIDE SEQUENCE [LARGE SCALE GENOMIC DNA]</scope>
    <source>
        <strain evidence="2 3">T14</strain>
    </source>
</reference>
<organism evidence="2 3">
    <name type="scientific">Bhargavaea cecembensis</name>
    <dbReference type="NCBI Taxonomy" id="394098"/>
    <lineage>
        <taxon>Bacteria</taxon>
        <taxon>Bacillati</taxon>
        <taxon>Bacillota</taxon>
        <taxon>Bacilli</taxon>
        <taxon>Bacillales</taxon>
        <taxon>Caryophanaceae</taxon>
        <taxon>Bhargavaea</taxon>
    </lineage>
</organism>